<sequence>MLFYLISILVLLADQAAKWMVRLNMQLGETIPFWNPYVQFTYYENSGAAFSSFQGFGKYFSIVAAVFVVAIFYYRRKGVLRGPLLEAASGFLVGGAIGNAIDRVIFHQVTDFLVFGEDGGIMNLADLAINAGGILIVIHLIIDQVKSSTAKRRRVKGSGTGQA</sequence>
<dbReference type="PROSITE" id="PS00855">
    <property type="entry name" value="SPASE_II"/>
    <property type="match status" value="1"/>
</dbReference>
<keyword evidence="5 9" id="KW-0064">Aspartyl protease</keyword>
<comment type="caution">
    <text evidence="9">Lacks conserved residue(s) required for the propagation of feature annotation.</text>
</comment>
<keyword evidence="3 9" id="KW-0645">Protease</keyword>
<comment type="similarity">
    <text evidence="1 9 11">Belongs to the peptidase A8 family.</text>
</comment>
<comment type="subcellular location">
    <subcellularLocation>
        <location evidence="9">Cell membrane</location>
        <topology evidence="9">Multi-pass membrane protein</topology>
    </subcellularLocation>
</comment>
<keyword evidence="6 9" id="KW-0378">Hydrolase</keyword>
<feature type="transmembrane region" description="Helical" evidence="9">
    <location>
        <begin position="56"/>
        <end position="74"/>
    </location>
</feature>
<evidence type="ECO:0000256" key="2">
    <source>
        <dbReference type="ARBA" id="ARBA00022475"/>
    </source>
</evidence>
<dbReference type="NCBIfam" id="TIGR00077">
    <property type="entry name" value="lspA"/>
    <property type="match status" value="1"/>
</dbReference>
<evidence type="ECO:0000256" key="9">
    <source>
        <dbReference type="HAMAP-Rule" id="MF_00161"/>
    </source>
</evidence>
<keyword evidence="7 9" id="KW-1133">Transmembrane helix</keyword>
<accession>A0ABX3HKH3</accession>
<comment type="caution">
    <text evidence="12">The sequence shown here is derived from an EMBL/GenBank/DDBJ whole genome shotgun (WGS) entry which is preliminary data.</text>
</comment>
<feature type="transmembrane region" description="Helical" evidence="9">
    <location>
        <begin position="121"/>
        <end position="142"/>
    </location>
</feature>
<comment type="catalytic activity">
    <reaction evidence="9 10">
        <text>Release of signal peptides from bacterial membrane prolipoproteins. Hydrolyzes -Xaa-Yaa-Zaa-|-(S,diacylglyceryl)Cys-, in which Xaa is hydrophobic (preferably Leu), and Yaa (Ala or Ser) and Zaa (Gly or Ala) have small, neutral side chains.</text>
        <dbReference type="EC" id="3.4.23.36"/>
    </reaction>
</comment>
<dbReference type="PRINTS" id="PR00781">
    <property type="entry name" value="LIPOSIGPTASE"/>
</dbReference>
<keyword evidence="13" id="KW-1185">Reference proteome</keyword>
<proteinExistence type="inferred from homology"/>
<dbReference type="RefSeq" id="WP_076109750.1">
    <property type="nucleotide sequence ID" value="NZ_MPTB01000006.1"/>
</dbReference>
<dbReference type="Proteomes" id="UP000187412">
    <property type="component" value="Unassembled WGS sequence"/>
</dbReference>
<evidence type="ECO:0000256" key="5">
    <source>
        <dbReference type="ARBA" id="ARBA00022750"/>
    </source>
</evidence>
<organism evidence="12 13">
    <name type="scientific">Paenibacillus borealis</name>
    <dbReference type="NCBI Taxonomy" id="160799"/>
    <lineage>
        <taxon>Bacteria</taxon>
        <taxon>Bacillati</taxon>
        <taxon>Bacillota</taxon>
        <taxon>Bacilli</taxon>
        <taxon>Bacillales</taxon>
        <taxon>Paenibacillaceae</taxon>
        <taxon>Paenibacillus</taxon>
    </lineage>
</organism>
<dbReference type="HAMAP" id="MF_00161">
    <property type="entry name" value="LspA"/>
    <property type="match status" value="1"/>
</dbReference>
<evidence type="ECO:0000256" key="6">
    <source>
        <dbReference type="ARBA" id="ARBA00022801"/>
    </source>
</evidence>
<evidence type="ECO:0000256" key="10">
    <source>
        <dbReference type="RuleBase" id="RU000594"/>
    </source>
</evidence>
<feature type="transmembrane region" description="Helical" evidence="9">
    <location>
        <begin position="83"/>
        <end position="101"/>
    </location>
</feature>
<evidence type="ECO:0000256" key="11">
    <source>
        <dbReference type="RuleBase" id="RU004181"/>
    </source>
</evidence>
<reference evidence="12 13" key="1">
    <citation type="submission" date="2016-10" db="EMBL/GenBank/DDBJ databases">
        <title>Paenibacillus species isolates.</title>
        <authorList>
            <person name="Beno S.M."/>
        </authorList>
    </citation>
    <scope>NUCLEOTIDE SEQUENCE [LARGE SCALE GENOMIC DNA]</scope>
    <source>
        <strain evidence="12 13">FSL H7-0744</strain>
    </source>
</reference>
<dbReference type="PANTHER" id="PTHR33695">
    <property type="entry name" value="LIPOPROTEIN SIGNAL PEPTIDASE"/>
    <property type="match status" value="1"/>
</dbReference>
<dbReference type="EC" id="3.4.23.36" evidence="9"/>
<keyword evidence="2 9" id="KW-1003">Cell membrane</keyword>
<name>A0ABX3HKH3_PAEBO</name>
<dbReference type="Pfam" id="PF01252">
    <property type="entry name" value="Peptidase_A8"/>
    <property type="match status" value="1"/>
</dbReference>
<keyword evidence="8 9" id="KW-0472">Membrane</keyword>
<evidence type="ECO:0000313" key="13">
    <source>
        <dbReference type="Proteomes" id="UP000187412"/>
    </source>
</evidence>
<comment type="function">
    <text evidence="9 10">This protein specifically catalyzes the removal of signal peptides from prolipoproteins.</text>
</comment>
<feature type="active site" evidence="9">
    <location>
        <position position="126"/>
    </location>
</feature>
<evidence type="ECO:0000313" key="12">
    <source>
        <dbReference type="EMBL" id="OMD50719.1"/>
    </source>
</evidence>
<dbReference type="EMBL" id="MPTB01000006">
    <property type="protein sequence ID" value="OMD50719.1"/>
    <property type="molecule type" value="Genomic_DNA"/>
</dbReference>
<evidence type="ECO:0000256" key="7">
    <source>
        <dbReference type="ARBA" id="ARBA00022989"/>
    </source>
</evidence>
<evidence type="ECO:0000256" key="8">
    <source>
        <dbReference type="ARBA" id="ARBA00023136"/>
    </source>
</evidence>
<evidence type="ECO:0000256" key="4">
    <source>
        <dbReference type="ARBA" id="ARBA00022692"/>
    </source>
</evidence>
<evidence type="ECO:0000256" key="3">
    <source>
        <dbReference type="ARBA" id="ARBA00022670"/>
    </source>
</evidence>
<dbReference type="InterPro" id="IPR001872">
    <property type="entry name" value="Peptidase_A8"/>
</dbReference>
<keyword evidence="4 9" id="KW-0812">Transmembrane</keyword>
<protein>
    <recommendedName>
        <fullName evidence="9">Lipoprotein signal peptidase</fullName>
        <ecNumber evidence="9">3.4.23.36</ecNumber>
    </recommendedName>
    <alternativeName>
        <fullName evidence="9">Prolipoprotein signal peptidase</fullName>
    </alternativeName>
    <alternativeName>
        <fullName evidence="9">Signal peptidase II</fullName>
        <shortName evidence="9">SPase II</shortName>
    </alternativeName>
</protein>
<feature type="active site" evidence="9">
    <location>
        <position position="111"/>
    </location>
</feature>
<evidence type="ECO:0000256" key="1">
    <source>
        <dbReference type="ARBA" id="ARBA00006139"/>
    </source>
</evidence>
<dbReference type="PANTHER" id="PTHR33695:SF1">
    <property type="entry name" value="LIPOPROTEIN SIGNAL PEPTIDASE"/>
    <property type="match status" value="1"/>
</dbReference>
<gene>
    <name evidence="9" type="primary">lspA</name>
    <name evidence="12" type="ORF">BSK56_06005</name>
</gene>
<comment type="pathway">
    <text evidence="9">Protein modification; lipoprotein biosynthesis (signal peptide cleavage).</text>
</comment>